<evidence type="ECO:0000256" key="1">
    <source>
        <dbReference type="ARBA" id="ARBA00022603"/>
    </source>
</evidence>
<dbReference type="GO" id="GO:0032259">
    <property type="term" value="P:methylation"/>
    <property type="evidence" value="ECO:0007669"/>
    <property type="project" value="UniProtKB-KW"/>
</dbReference>
<dbReference type="InterPro" id="IPR046977">
    <property type="entry name" value="RsmC/RlmG"/>
</dbReference>
<protein>
    <submittedName>
        <fullName evidence="4">16S rRNA (Guanine1207-N2)-methyltransferase</fullName>
    </submittedName>
</protein>
<accession>A0A1I5YA16</accession>
<dbReference type="InterPro" id="IPR007848">
    <property type="entry name" value="Small_mtfrase_dom"/>
</dbReference>
<evidence type="ECO:0000313" key="4">
    <source>
        <dbReference type="EMBL" id="SFQ41054.1"/>
    </source>
</evidence>
<reference evidence="4 5" key="1">
    <citation type="submission" date="2016-10" db="EMBL/GenBank/DDBJ databases">
        <authorList>
            <person name="de Groot N.N."/>
        </authorList>
    </citation>
    <scope>NUCLEOTIDE SEQUENCE [LARGE SCALE GENOMIC DNA]</scope>
    <source>
        <strain evidence="4 5">DSM 20581</strain>
    </source>
</reference>
<evidence type="ECO:0000259" key="3">
    <source>
        <dbReference type="Pfam" id="PF05175"/>
    </source>
</evidence>
<dbReference type="PANTHER" id="PTHR47816">
    <property type="entry name" value="RIBOSOMAL RNA SMALL SUBUNIT METHYLTRANSFERASE C"/>
    <property type="match status" value="1"/>
</dbReference>
<gene>
    <name evidence="4" type="ORF">SAMN04488506_1861</name>
</gene>
<dbReference type="SUPFAM" id="SSF53335">
    <property type="entry name" value="S-adenosyl-L-methionine-dependent methyltransferases"/>
    <property type="match status" value="1"/>
</dbReference>
<dbReference type="InterPro" id="IPR029063">
    <property type="entry name" value="SAM-dependent_MTases_sf"/>
</dbReference>
<evidence type="ECO:0000313" key="5">
    <source>
        <dbReference type="Proteomes" id="UP000199136"/>
    </source>
</evidence>
<dbReference type="PANTHER" id="PTHR47816:SF4">
    <property type="entry name" value="RIBOSOMAL RNA SMALL SUBUNIT METHYLTRANSFERASE C"/>
    <property type="match status" value="1"/>
</dbReference>
<dbReference type="Proteomes" id="UP000199136">
    <property type="component" value="Unassembled WGS sequence"/>
</dbReference>
<dbReference type="STRING" id="82801.SAMN04488506_1861"/>
<proteinExistence type="predicted"/>
<evidence type="ECO:0000256" key="2">
    <source>
        <dbReference type="ARBA" id="ARBA00022679"/>
    </source>
</evidence>
<dbReference type="OrthoDB" id="9764961at2"/>
<name>A0A1I5YA16_9LACT</name>
<feature type="domain" description="Methyltransferase small" evidence="3">
    <location>
        <begin position="28"/>
        <end position="197"/>
    </location>
</feature>
<keyword evidence="2 4" id="KW-0808">Transferase</keyword>
<sequence length="201" mass="22120">MSDHYYTSNPHAKSEVVSWEYTLRGNEFQFTTDSGVFSKATVDFGSRLLIETVDFNELPEGDLLDVGCGYGPMGLALAKEDPKRIVEMVDVNERAIGLAQQNAQKNNISNVLIHTSNIYDEVKGTELAAVFSNPPIRAGKKVVHEILTGAFEKLTVGGMLMVVIQKKQGAPSAMSKMEETFGNAEVVTKDKGYWIIKSVKE</sequence>
<keyword evidence="5" id="KW-1185">Reference proteome</keyword>
<dbReference type="GO" id="GO:0008757">
    <property type="term" value="F:S-adenosylmethionine-dependent methyltransferase activity"/>
    <property type="evidence" value="ECO:0007669"/>
    <property type="project" value="InterPro"/>
</dbReference>
<dbReference type="RefSeq" id="WP_092480889.1">
    <property type="nucleotide sequence ID" value="NZ_FOXW01000007.1"/>
</dbReference>
<dbReference type="CDD" id="cd02440">
    <property type="entry name" value="AdoMet_MTases"/>
    <property type="match status" value="1"/>
</dbReference>
<dbReference type="Gene3D" id="3.40.50.150">
    <property type="entry name" value="Vaccinia Virus protein VP39"/>
    <property type="match status" value="1"/>
</dbReference>
<keyword evidence="1 4" id="KW-0489">Methyltransferase</keyword>
<dbReference type="AlphaFoldDB" id="A0A1I5YA16"/>
<organism evidence="4 5">
    <name type="scientific">Desemzia incerta</name>
    <dbReference type="NCBI Taxonomy" id="82801"/>
    <lineage>
        <taxon>Bacteria</taxon>
        <taxon>Bacillati</taxon>
        <taxon>Bacillota</taxon>
        <taxon>Bacilli</taxon>
        <taxon>Lactobacillales</taxon>
        <taxon>Carnobacteriaceae</taxon>
        <taxon>Desemzia</taxon>
    </lineage>
</organism>
<dbReference type="EMBL" id="FOXW01000007">
    <property type="protein sequence ID" value="SFQ41054.1"/>
    <property type="molecule type" value="Genomic_DNA"/>
</dbReference>
<dbReference type="Pfam" id="PF05175">
    <property type="entry name" value="MTS"/>
    <property type="match status" value="1"/>
</dbReference>